<protein>
    <submittedName>
        <fullName evidence="1">Uncharacterized protein</fullName>
    </submittedName>
</protein>
<name>A0A6M3KXP2_9ZZZZ</name>
<gene>
    <name evidence="1" type="ORF">MM415B03132_0016</name>
</gene>
<dbReference type="AlphaFoldDB" id="A0A6M3KXP2"/>
<proteinExistence type="predicted"/>
<organism evidence="1">
    <name type="scientific">viral metagenome</name>
    <dbReference type="NCBI Taxonomy" id="1070528"/>
    <lineage>
        <taxon>unclassified sequences</taxon>
        <taxon>metagenomes</taxon>
        <taxon>organismal metagenomes</taxon>
    </lineage>
</organism>
<reference evidence="1" key="1">
    <citation type="submission" date="2020-03" db="EMBL/GenBank/DDBJ databases">
        <title>The deep terrestrial virosphere.</title>
        <authorList>
            <person name="Holmfeldt K."/>
            <person name="Nilsson E."/>
            <person name="Simone D."/>
            <person name="Lopez-Fernandez M."/>
            <person name="Wu X."/>
            <person name="de Brujin I."/>
            <person name="Lundin D."/>
            <person name="Andersson A."/>
            <person name="Bertilsson S."/>
            <person name="Dopson M."/>
        </authorList>
    </citation>
    <scope>NUCLEOTIDE SEQUENCE</scope>
    <source>
        <strain evidence="1">MM415B03132</strain>
    </source>
</reference>
<sequence length="110" mass="12538">MKLKKLAELVGVELPEKKEILQPVPTAYRFGKNTAHGIWCYNQAKETYDNLDIPIERLLSEAKITKTIRRSRAGQALFLEVEAIILEDAYPRIAHAIATAYVKGELKEER</sequence>
<accession>A0A6M3KXP2</accession>
<dbReference type="EMBL" id="MT142654">
    <property type="protein sequence ID" value="QJA86710.1"/>
    <property type="molecule type" value="Genomic_DNA"/>
</dbReference>
<evidence type="ECO:0000313" key="1">
    <source>
        <dbReference type="EMBL" id="QJA86710.1"/>
    </source>
</evidence>